<dbReference type="GO" id="GO:0016491">
    <property type="term" value="F:oxidoreductase activity"/>
    <property type="evidence" value="ECO:0007669"/>
    <property type="project" value="UniProtKB-KW"/>
</dbReference>
<dbReference type="InterPro" id="IPR051609">
    <property type="entry name" value="NmrA/Isoflavone_reductase-like"/>
</dbReference>
<dbReference type="EMBL" id="JABEVY010000066">
    <property type="protein sequence ID" value="KAF5251594.1"/>
    <property type="molecule type" value="Genomic_DNA"/>
</dbReference>
<dbReference type="InterPro" id="IPR016040">
    <property type="entry name" value="NAD(P)-bd_dom"/>
</dbReference>
<keyword evidence="3" id="KW-0560">Oxidoreductase</keyword>
<evidence type="ECO:0000256" key="3">
    <source>
        <dbReference type="ARBA" id="ARBA00023002"/>
    </source>
</evidence>
<feature type="domain" description="NmrA-like" evidence="4">
    <location>
        <begin position="3"/>
        <end position="205"/>
    </location>
</feature>
<dbReference type="Gene3D" id="3.40.50.720">
    <property type="entry name" value="NAD(P)-binding Rossmann-like Domain"/>
    <property type="match status" value="2"/>
</dbReference>
<dbReference type="PANTHER" id="PTHR47706:SF9">
    <property type="entry name" value="NMRA-LIKE DOMAIN-CONTAINING PROTEIN-RELATED"/>
    <property type="match status" value="1"/>
</dbReference>
<comment type="similarity">
    <text evidence="1">Belongs to the NmrA-type oxidoreductase family. Isoflavone reductase subfamily.</text>
</comment>
<keyword evidence="7" id="KW-1185">Reference proteome</keyword>
<dbReference type="Proteomes" id="UP000573603">
    <property type="component" value="Unassembled WGS sequence"/>
</dbReference>
<dbReference type="Gene3D" id="3.90.25.10">
    <property type="entry name" value="UDP-galactose 4-epimerase, domain 1"/>
    <property type="match status" value="2"/>
</dbReference>
<evidence type="ECO:0008006" key="8">
    <source>
        <dbReference type="Google" id="ProtNLM"/>
    </source>
</evidence>
<comment type="caution">
    <text evidence="6">The sequence shown here is derived from an EMBL/GenBank/DDBJ whole genome shotgun (WGS) entry which is preliminary data.</text>
</comment>
<dbReference type="InterPro" id="IPR008030">
    <property type="entry name" value="NmrA-like"/>
</dbReference>
<dbReference type="InterPro" id="IPR036291">
    <property type="entry name" value="NAD(P)-bd_dom_sf"/>
</dbReference>
<evidence type="ECO:0000259" key="4">
    <source>
        <dbReference type="Pfam" id="PF05368"/>
    </source>
</evidence>
<dbReference type="AlphaFoldDB" id="A0A8H4ZRU8"/>
<evidence type="ECO:0000259" key="5">
    <source>
        <dbReference type="Pfam" id="PF13460"/>
    </source>
</evidence>
<evidence type="ECO:0000256" key="1">
    <source>
        <dbReference type="ARBA" id="ARBA00005725"/>
    </source>
</evidence>
<dbReference type="PANTHER" id="PTHR47706">
    <property type="entry name" value="NMRA-LIKE FAMILY PROTEIN"/>
    <property type="match status" value="1"/>
</dbReference>
<accession>A0A8H4ZRU8</accession>
<dbReference type="Pfam" id="PF05368">
    <property type="entry name" value="NmrA"/>
    <property type="match status" value="1"/>
</dbReference>
<name>A0A8H4ZRU8_9HYPO</name>
<keyword evidence="2" id="KW-0521">NADP</keyword>
<sequence length="625" mass="68967">MEKPEALALKEKGINVVAADLSGPEDELARVLDGIDTLISAISATGLLAQIPLINAAQAAGVKRFLPCCFALIMPPAGILKLRDIVRKKEQVINHVKKVKLPYTIVDVGYWYQLMLPRLPSGRIDYALPITLGCIPGDGNTPSAFTDLPDIGRWVARIIADPRTLNKMVFAYNTVLTMNQAYDMLENASGEKTERNYISEAAVMEGVARAEADCPSPDSFDYFEVVKYQYFNALGIRGYNTPEYARYLGYVDATELYPDMKVTTPEAYSVDVGRSPLKGRVANRCVMKSTNGILKTEDFTAHNVRSTIVGMESVTTLDRVSKMSTHITVLPASTKVGKETIRLLLASPANPTIRGIYRDTSKAPDEYTSRPNFNAVKGDVASEESLNFDNSNAVLYVPPPTYENIDQGEWAKQTANNVKGALKKSGVKRLVVLSGLGSNNDHGIGFVRLNHHTDKILKDSVPEVTILQSTHFQEEFEYMFQMPLGDPPTISSWIAPRHFKIPIVSLKDVGEVCANNLLNNLESPSPQVLKIFGPRAYSSIDLRDMFEEITGNKVELSLARGEDLEAFFRQILPEHCITDFMEMIESSLPGGLIAKEYGADENTVTGRVDMLEVFGELGEKYGCSK</sequence>
<feature type="domain" description="NAD(P)-binding" evidence="5">
    <location>
        <begin position="332"/>
        <end position="475"/>
    </location>
</feature>
<dbReference type="Pfam" id="PF13460">
    <property type="entry name" value="NAD_binding_10"/>
    <property type="match status" value="1"/>
</dbReference>
<evidence type="ECO:0000256" key="2">
    <source>
        <dbReference type="ARBA" id="ARBA00022857"/>
    </source>
</evidence>
<reference evidence="6 7" key="1">
    <citation type="journal article" date="2020" name="BMC Genomics">
        <title>Correction to: Identification and distribution of gene clusters required for synthesis of sphingolipid metabolism inhibitors in diverse species of the filamentous fungus Fusarium.</title>
        <authorList>
            <person name="Kim H.S."/>
            <person name="Lohmar J.M."/>
            <person name="Busman M."/>
            <person name="Brown D.W."/>
            <person name="Naumann T.A."/>
            <person name="Divon H.H."/>
            <person name="Lysoe E."/>
            <person name="Uhlig S."/>
            <person name="Proctor R.H."/>
        </authorList>
    </citation>
    <scope>NUCLEOTIDE SEQUENCE [LARGE SCALE GENOMIC DNA]</scope>
    <source>
        <strain evidence="6 7">NRRL 25214</strain>
    </source>
</reference>
<dbReference type="SUPFAM" id="SSF51735">
    <property type="entry name" value="NAD(P)-binding Rossmann-fold domains"/>
    <property type="match status" value="2"/>
</dbReference>
<evidence type="ECO:0000313" key="7">
    <source>
        <dbReference type="Proteomes" id="UP000573603"/>
    </source>
</evidence>
<evidence type="ECO:0000313" key="6">
    <source>
        <dbReference type="EMBL" id="KAF5251594.1"/>
    </source>
</evidence>
<organism evidence="6 7">
    <name type="scientific">Fusarium anthophilum</name>
    <dbReference type="NCBI Taxonomy" id="48485"/>
    <lineage>
        <taxon>Eukaryota</taxon>
        <taxon>Fungi</taxon>
        <taxon>Dikarya</taxon>
        <taxon>Ascomycota</taxon>
        <taxon>Pezizomycotina</taxon>
        <taxon>Sordariomycetes</taxon>
        <taxon>Hypocreomycetidae</taxon>
        <taxon>Hypocreales</taxon>
        <taxon>Nectriaceae</taxon>
        <taxon>Fusarium</taxon>
        <taxon>Fusarium fujikuroi species complex</taxon>
    </lineage>
</organism>
<gene>
    <name evidence="6" type="ORF">FANTH_3204</name>
</gene>
<proteinExistence type="inferred from homology"/>
<protein>
    <recommendedName>
        <fullName evidence="8">NmrA-like domain-containing protein</fullName>
    </recommendedName>
</protein>